<accession>A0A645HBI9</accession>
<dbReference type="GO" id="GO:0016765">
    <property type="term" value="F:transferase activity, transferring alkyl or aryl (other than methyl) groups"/>
    <property type="evidence" value="ECO:0007669"/>
    <property type="project" value="InterPro"/>
</dbReference>
<dbReference type="Gene3D" id="3.65.10.10">
    <property type="entry name" value="Enolpyruvate transferase domain"/>
    <property type="match status" value="1"/>
</dbReference>
<dbReference type="InterPro" id="IPR036968">
    <property type="entry name" value="Enolpyruvate_Tfrase_sf"/>
</dbReference>
<dbReference type="AlphaFoldDB" id="A0A645HBI9"/>
<proteinExistence type="predicted"/>
<gene>
    <name evidence="1" type="ORF">SDC9_180647</name>
</gene>
<sequence length="34" mass="3891">MAIITAALKIKENVYVDDLNCISKSFPDFLKNFK</sequence>
<comment type="caution">
    <text evidence="1">The sequence shown here is derived from an EMBL/GenBank/DDBJ whole genome shotgun (WGS) entry which is preliminary data.</text>
</comment>
<organism evidence="1">
    <name type="scientific">bioreactor metagenome</name>
    <dbReference type="NCBI Taxonomy" id="1076179"/>
    <lineage>
        <taxon>unclassified sequences</taxon>
        <taxon>metagenomes</taxon>
        <taxon>ecological metagenomes</taxon>
    </lineage>
</organism>
<protein>
    <recommendedName>
        <fullName evidence="2">3-phosphoshikimate 1-carboxyvinyltransferase</fullName>
    </recommendedName>
</protein>
<dbReference type="InterPro" id="IPR013792">
    <property type="entry name" value="RNA3'P_cycl/enolpyr_Trfase_a/b"/>
</dbReference>
<evidence type="ECO:0008006" key="2">
    <source>
        <dbReference type="Google" id="ProtNLM"/>
    </source>
</evidence>
<name>A0A645HBI9_9ZZZZ</name>
<dbReference type="SUPFAM" id="SSF55205">
    <property type="entry name" value="EPT/RTPC-like"/>
    <property type="match status" value="1"/>
</dbReference>
<reference evidence="1" key="1">
    <citation type="submission" date="2019-08" db="EMBL/GenBank/DDBJ databases">
        <authorList>
            <person name="Kucharzyk K."/>
            <person name="Murdoch R.W."/>
            <person name="Higgins S."/>
            <person name="Loffler F."/>
        </authorList>
    </citation>
    <scope>NUCLEOTIDE SEQUENCE</scope>
</reference>
<dbReference type="EMBL" id="VSSQ01085542">
    <property type="protein sequence ID" value="MPN33163.1"/>
    <property type="molecule type" value="Genomic_DNA"/>
</dbReference>
<evidence type="ECO:0000313" key="1">
    <source>
        <dbReference type="EMBL" id="MPN33163.1"/>
    </source>
</evidence>